<dbReference type="EMBL" id="LT598653">
    <property type="protein sequence ID" value="SBV34508.1"/>
    <property type="molecule type" value="Genomic_DNA"/>
</dbReference>
<protein>
    <submittedName>
        <fullName evidence="2">Outer membrane lipoprotein carrier protein LolA</fullName>
    </submittedName>
</protein>
<evidence type="ECO:0000256" key="1">
    <source>
        <dbReference type="ARBA" id="ARBA00022729"/>
    </source>
</evidence>
<name>A0A1Y5PWX5_9SPHN</name>
<dbReference type="PANTHER" id="PTHR35869:SF1">
    <property type="entry name" value="OUTER-MEMBRANE LIPOPROTEIN CARRIER PROTEIN"/>
    <property type="match status" value="1"/>
</dbReference>
<evidence type="ECO:0000313" key="2">
    <source>
        <dbReference type="EMBL" id="SBV34508.1"/>
    </source>
</evidence>
<keyword evidence="1" id="KW-0732">Signal</keyword>
<accession>A0A1Y5PWX5</accession>
<sequence length="238" mass="26123">MKRQFSAGSMPGCKKADCKIENENQMTKKTMTRLAAWTLAPVAAVGLAIASPAIAQPANALASVQSHLKSTSSMTADFVQTDRNGQRVSGKLTLKRPGKIRFQYQKGVPLLIVGDGSRLTMIDYEVNQVQSWPVKNSPLGALLDPDRDLSKYAKVLPTGNNDVLSVEVKDPKRPEYGTITMVFVRDGAAPGGLRLRGWVALDSQNNRTRIDLSNQKFNVAVADSAFRWTDPRPKRRGR</sequence>
<dbReference type="Pfam" id="PF03548">
    <property type="entry name" value="LolA"/>
    <property type="match status" value="1"/>
</dbReference>
<dbReference type="PANTHER" id="PTHR35869">
    <property type="entry name" value="OUTER-MEMBRANE LIPOPROTEIN CARRIER PROTEIN"/>
    <property type="match status" value="1"/>
</dbReference>
<proteinExistence type="predicted"/>
<keyword evidence="2" id="KW-0449">Lipoprotein</keyword>
<dbReference type="SUPFAM" id="SSF89392">
    <property type="entry name" value="Prokaryotic lipoproteins and lipoprotein localization factors"/>
    <property type="match status" value="1"/>
</dbReference>
<dbReference type="InterPro" id="IPR029046">
    <property type="entry name" value="LolA/LolB/LppX"/>
</dbReference>
<gene>
    <name evidence="2" type="ORF">SPPYR_3393</name>
</gene>
<dbReference type="InterPro" id="IPR004564">
    <property type="entry name" value="OM_lipoprot_carrier_LolA-like"/>
</dbReference>
<dbReference type="Gene3D" id="2.50.20.10">
    <property type="entry name" value="Lipoprotein localisation LolA/LolB/LppX"/>
    <property type="match status" value="1"/>
</dbReference>
<dbReference type="CDD" id="cd16325">
    <property type="entry name" value="LolA"/>
    <property type="match status" value="1"/>
</dbReference>
<reference evidence="2" key="1">
    <citation type="submission" date="2016-03" db="EMBL/GenBank/DDBJ databases">
        <authorList>
            <person name="Ploux O."/>
        </authorList>
    </citation>
    <scope>NUCLEOTIDE SEQUENCE</scope>
    <source>
        <strain evidence="2">UC10</strain>
    </source>
</reference>
<dbReference type="AlphaFoldDB" id="A0A1Y5PWX5"/>
<dbReference type="KEGG" id="sphu:SPPYR_3393"/>
<organism evidence="2">
    <name type="scientific">uncultured Sphingopyxis sp</name>
    <dbReference type="NCBI Taxonomy" id="310581"/>
    <lineage>
        <taxon>Bacteria</taxon>
        <taxon>Pseudomonadati</taxon>
        <taxon>Pseudomonadota</taxon>
        <taxon>Alphaproteobacteria</taxon>
        <taxon>Sphingomonadales</taxon>
        <taxon>Sphingomonadaceae</taxon>
        <taxon>Sphingopyxis</taxon>
        <taxon>environmental samples</taxon>
    </lineage>
</organism>